<sequence>MPAPQVSRFTTGFPGRRRPTPGPSLQSAEIPAQLAVPSAALGDPRGSSGVRPSRTARCTDGHCNSPLCPTPAPGWPPSSVAQVRTTSSPTPSAVSKTAAHAAGQSERPLGPHSPHRHSALLGTPSPDSLLVSGPTSAYSALKAPSKSLIFQDFRWAGLELWL</sequence>
<feature type="region of interest" description="Disordered" evidence="1">
    <location>
        <begin position="1"/>
        <end position="127"/>
    </location>
</feature>
<evidence type="ECO:0000313" key="3">
    <source>
        <dbReference type="Proteomes" id="UP001066276"/>
    </source>
</evidence>
<evidence type="ECO:0000313" key="2">
    <source>
        <dbReference type="EMBL" id="KAJ1139197.1"/>
    </source>
</evidence>
<feature type="compositionally biased region" description="Polar residues" evidence="1">
    <location>
        <begin position="79"/>
        <end position="95"/>
    </location>
</feature>
<proteinExistence type="predicted"/>
<dbReference type="Proteomes" id="UP001066276">
    <property type="component" value="Chromosome 6"/>
</dbReference>
<protein>
    <submittedName>
        <fullName evidence="2">Uncharacterized protein</fullName>
    </submittedName>
</protein>
<dbReference type="EMBL" id="JANPWB010000010">
    <property type="protein sequence ID" value="KAJ1139197.1"/>
    <property type="molecule type" value="Genomic_DNA"/>
</dbReference>
<gene>
    <name evidence="2" type="ORF">NDU88_005572</name>
</gene>
<organism evidence="2 3">
    <name type="scientific">Pleurodeles waltl</name>
    <name type="common">Iberian ribbed newt</name>
    <dbReference type="NCBI Taxonomy" id="8319"/>
    <lineage>
        <taxon>Eukaryota</taxon>
        <taxon>Metazoa</taxon>
        <taxon>Chordata</taxon>
        <taxon>Craniata</taxon>
        <taxon>Vertebrata</taxon>
        <taxon>Euteleostomi</taxon>
        <taxon>Amphibia</taxon>
        <taxon>Batrachia</taxon>
        <taxon>Caudata</taxon>
        <taxon>Salamandroidea</taxon>
        <taxon>Salamandridae</taxon>
        <taxon>Pleurodelinae</taxon>
        <taxon>Pleurodeles</taxon>
    </lineage>
</organism>
<dbReference type="AlphaFoldDB" id="A0AAV7QF54"/>
<reference evidence="2" key="1">
    <citation type="journal article" date="2022" name="bioRxiv">
        <title>Sequencing and chromosome-scale assembly of the giantPleurodeles waltlgenome.</title>
        <authorList>
            <person name="Brown T."/>
            <person name="Elewa A."/>
            <person name="Iarovenko S."/>
            <person name="Subramanian E."/>
            <person name="Araus A.J."/>
            <person name="Petzold A."/>
            <person name="Susuki M."/>
            <person name="Suzuki K.-i.T."/>
            <person name="Hayashi T."/>
            <person name="Toyoda A."/>
            <person name="Oliveira C."/>
            <person name="Osipova E."/>
            <person name="Leigh N.D."/>
            <person name="Simon A."/>
            <person name="Yun M.H."/>
        </authorList>
    </citation>
    <scope>NUCLEOTIDE SEQUENCE</scope>
    <source>
        <strain evidence="2">20211129_DDA</strain>
        <tissue evidence="2">Liver</tissue>
    </source>
</reference>
<name>A0AAV7QF54_PLEWA</name>
<accession>A0AAV7QF54</accession>
<evidence type="ECO:0000256" key="1">
    <source>
        <dbReference type="SAM" id="MobiDB-lite"/>
    </source>
</evidence>
<comment type="caution">
    <text evidence="2">The sequence shown here is derived from an EMBL/GenBank/DDBJ whole genome shotgun (WGS) entry which is preliminary data.</text>
</comment>
<keyword evidence="3" id="KW-1185">Reference proteome</keyword>